<dbReference type="Proteomes" id="UP000242181">
    <property type="component" value="Unassembled WGS sequence"/>
</dbReference>
<feature type="domain" description="TRAP C4-dicarboxylate transport system permease DctM subunit" evidence="8">
    <location>
        <begin position="5"/>
        <end position="414"/>
    </location>
</feature>
<dbReference type="GO" id="GO:0022857">
    <property type="term" value="F:transmembrane transporter activity"/>
    <property type="evidence" value="ECO:0007669"/>
    <property type="project" value="UniProtKB-UniRule"/>
</dbReference>
<dbReference type="GO" id="GO:0005886">
    <property type="term" value="C:plasma membrane"/>
    <property type="evidence" value="ECO:0007669"/>
    <property type="project" value="UniProtKB-SubCell"/>
</dbReference>
<feature type="transmembrane region" description="Helical" evidence="7">
    <location>
        <begin position="309"/>
        <end position="326"/>
    </location>
</feature>
<evidence type="ECO:0000313" key="9">
    <source>
        <dbReference type="EMBL" id="PSJ38240.1"/>
    </source>
</evidence>
<comment type="subunit">
    <text evidence="7">The complex comprises the extracytoplasmic solute receptor protein and the two transmembrane proteins.</text>
</comment>
<gene>
    <name evidence="9" type="ORF">C7I36_14335</name>
</gene>
<evidence type="ECO:0000256" key="7">
    <source>
        <dbReference type="RuleBase" id="RU369079"/>
    </source>
</evidence>
<dbReference type="AlphaFoldDB" id="A0A2P7QJV2"/>
<evidence type="ECO:0000256" key="4">
    <source>
        <dbReference type="ARBA" id="ARBA00022692"/>
    </source>
</evidence>
<keyword evidence="10" id="KW-1185">Reference proteome</keyword>
<evidence type="ECO:0000259" key="8">
    <source>
        <dbReference type="Pfam" id="PF06808"/>
    </source>
</evidence>
<evidence type="ECO:0000256" key="1">
    <source>
        <dbReference type="ARBA" id="ARBA00004429"/>
    </source>
</evidence>
<evidence type="ECO:0000256" key="3">
    <source>
        <dbReference type="ARBA" id="ARBA00022519"/>
    </source>
</evidence>
<comment type="caution">
    <text evidence="9">The sequence shown here is derived from an EMBL/GenBank/DDBJ whole genome shotgun (WGS) entry which is preliminary data.</text>
</comment>
<keyword evidence="2" id="KW-1003">Cell membrane</keyword>
<dbReference type="InterPro" id="IPR010656">
    <property type="entry name" value="DctM"/>
</dbReference>
<protein>
    <recommendedName>
        <fullName evidence="7">TRAP transporter large permease protein</fullName>
    </recommendedName>
</protein>
<comment type="function">
    <text evidence="7">Part of the tripartite ATP-independent periplasmic (TRAP) transport system.</text>
</comment>
<organism evidence="9 10">
    <name type="scientific">Zobellella taiwanensis</name>
    <dbReference type="NCBI Taxonomy" id="347535"/>
    <lineage>
        <taxon>Bacteria</taxon>
        <taxon>Pseudomonadati</taxon>
        <taxon>Pseudomonadota</taxon>
        <taxon>Gammaproteobacteria</taxon>
        <taxon>Aeromonadales</taxon>
        <taxon>Aeromonadaceae</taxon>
        <taxon>Zobellella</taxon>
    </lineage>
</organism>
<feature type="transmembrane region" description="Helical" evidence="7">
    <location>
        <begin position="169"/>
        <end position="190"/>
    </location>
</feature>
<feature type="transmembrane region" description="Helical" evidence="7">
    <location>
        <begin position="400"/>
        <end position="418"/>
    </location>
</feature>
<keyword evidence="6 7" id="KW-0472">Membrane</keyword>
<feature type="transmembrane region" description="Helical" evidence="7">
    <location>
        <begin position="133"/>
        <end position="157"/>
    </location>
</feature>
<feature type="transmembrane region" description="Helical" evidence="7">
    <location>
        <begin position="100"/>
        <end position="121"/>
    </location>
</feature>
<keyword evidence="7" id="KW-0813">Transport</keyword>
<dbReference type="OrthoDB" id="8627919at2"/>
<evidence type="ECO:0000313" key="10">
    <source>
        <dbReference type="Proteomes" id="UP000242181"/>
    </source>
</evidence>
<comment type="subcellular location">
    <subcellularLocation>
        <location evidence="1 7">Cell inner membrane</location>
        <topology evidence="1 7">Multi-pass membrane protein</topology>
    </subcellularLocation>
</comment>
<evidence type="ECO:0000256" key="2">
    <source>
        <dbReference type="ARBA" id="ARBA00022475"/>
    </source>
</evidence>
<accession>A0A2P7QJV2</accession>
<feature type="transmembrane region" description="Helical" evidence="7">
    <location>
        <begin position="211"/>
        <end position="233"/>
    </location>
</feature>
<comment type="similarity">
    <text evidence="7">Belongs to the TRAP transporter large permease family.</text>
</comment>
<name>A0A2P7QJV2_9GAMM</name>
<keyword evidence="4 7" id="KW-0812">Transmembrane</keyword>
<feature type="transmembrane region" description="Helical" evidence="7">
    <location>
        <begin position="333"/>
        <end position="350"/>
    </location>
</feature>
<feature type="transmembrane region" description="Helical" evidence="7">
    <location>
        <begin position="356"/>
        <end position="379"/>
    </location>
</feature>
<dbReference type="PANTHER" id="PTHR33362">
    <property type="entry name" value="SIALIC ACID TRAP TRANSPORTER PERMEASE PROTEIN SIAT-RELATED"/>
    <property type="match status" value="1"/>
</dbReference>
<dbReference type="NCBIfam" id="TIGR00786">
    <property type="entry name" value="dctM"/>
    <property type="match status" value="1"/>
</dbReference>
<dbReference type="EMBL" id="PXYH01000023">
    <property type="protein sequence ID" value="PSJ38240.1"/>
    <property type="molecule type" value="Genomic_DNA"/>
</dbReference>
<dbReference type="Pfam" id="PF06808">
    <property type="entry name" value="DctM"/>
    <property type="match status" value="1"/>
</dbReference>
<sequence>MLILIGLLFLFMLLGIPVAFSIGAASVIYVFLDPSLSETTAIQRMVAGVNSFTFLAIPFFIFAGNLMNSGGITHRIFEFAAVCVGHIRGGLAHVNVASSVIFAGMSGAAVADAGGLGASTIKAMRAKGYGERVSIGVTAASSIIGPIIPPSMAIIVYAIASSQSIERLFAAGIVPGFLMALSLMVMIYLFSERLKCPDEKKASRKAIWVAFVRALPSLMAPVIILGGIFSGIFSPTESAAIACSYAIILSVIYKDFSYASFKASVMSSVVTSVQVLLIVASANLFAWILTSKEVPQTISQLILSTTENYLLILLALNVLLLLVGLFMETVAAINLLVPIILPILTIGFGMDPIQLGIIVVLNLIIGTLTPPFGTVLFVLSSVSNTPVEKVTKYTATFLPPLLLVLLLVNIFPALTLWLPEFFFGK</sequence>
<evidence type="ECO:0000256" key="5">
    <source>
        <dbReference type="ARBA" id="ARBA00022989"/>
    </source>
</evidence>
<dbReference type="PIRSF" id="PIRSF006066">
    <property type="entry name" value="HI0050"/>
    <property type="match status" value="1"/>
</dbReference>
<keyword evidence="5 7" id="KW-1133">Transmembrane helix</keyword>
<dbReference type="RefSeq" id="WP_106454378.1">
    <property type="nucleotide sequence ID" value="NZ_PXYH01000023.1"/>
</dbReference>
<feature type="transmembrane region" description="Helical" evidence="7">
    <location>
        <begin position="239"/>
        <end position="256"/>
    </location>
</feature>
<feature type="transmembrane region" description="Helical" evidence="7">
    <location>
        <begin position="45"/>
        <end position="64"/>
    </location>
</feature>
<reference evidence="9 10" key="1">
    <citation type="submission" date="2018-03" db="EMBL/GenBank/DDBJ databases">
        <title>The draft genome of Zobellella taiwanensis JCM 13381.</title>
        <authorList>
            <person name="Liu L."/>
            <person name="Li L."/>
            <person name="Wang T."/>
            <person name="Zhang X."/>
            <person name="Liang L."/>
        </authorList>
    </citation>
    <scope>NUCLEOTIDE SEQUENCE [LARGE SCALE GENOMIC DNA]</scope>
    <source>
        <strain evidence="9 10">JCM 13381</strain>
    </source>
</reference>
<dbReference type="InterPro" id="IPR004681">
    <property type="entry name" value="TRAP_DctM"/>
</dbReference>
<dbReference type="PANTHER" id="PTHR33362:SF3">
    <property type="entry name" value="SIALIC ACID TRAP TRANSPORTER PERMEASE PROTEIN SIAT"/>
    <property type="match status" value="1"/>
</dbReference>
<keyword evidence="3 7" id="KW-0997">Cell inner membrane</keyword>
<proteinExistence type="inferred from homology"/>
<evidence type="ECO:0000256" key="6">
    <source>
        <dbReference type="ARBA" id="ARBA00023136"/>
    </source>
</evidence>
<feature type="transmembrane region" description="Helical" evidence="7">
    <location>
        <begin position="268"/>
        <end position="289"/>
    </location>
</feature>